<dbReference type="SUPFAM" id="SSF52540">
    <property type="entry name" value="P-loop containing nucleoside triphosphate hydrolases"/>
    <property type="match status" value="1"/>
</dbReference>
<evidence type="ECO:0000313" key="6">
    <source>
        <dbReference type="Proteomes" id="UP000579647"/>
    </source>
</evidence>
<reference evidence="5 6" key="1">
    <citation type="submission" date="2020-08" db="EMBL/GenBank/DDBJ databases">
        <title>Sequencing the genomes of 1000 actinobacteria strains.</title>
        <authorList>
            <person name="Klenk H.-P."/>
        </authorList>
    </citation>
    <scope>NUCLEOTIDE SEQUENCE [LARGE SCALE GENOMIC DNA]</scope>
    <source>
        <strain evidence="5 6">DSM 44598</strain>
    </source>
</reference>
<dbReference type="EMBL" id="JACHDO010000001">
    <property type="protein sequence ID" value="MBB5495409.1"/>
    <property type="molecule type" value="Genomic_DNA"/>
</dbReference>
<dbReference type="GO" id="GO:0016887">
    <property type="term" value="F:ATP hydrolysis activity"/>
    <property type="evidence" value="ECO:0007669"/>
    <property type="project" value="InterPro"/>
</dbReference>
<evidence type="ECO:0000256" key="3">
    <source>
        <dbReference type="SAM" id="MobiDB-lite"/>
    </source>
</evidence>
<gene>
    <name evidence="5" type="ORF">HNR07_006546</name>
</gene>
<dbReference type="PROSITE" id="PS50893">
    <property type="entry name" value="ABC_TRANSPORTER_2"/>
    <property type="match status" value="1"/>
</dbReference>
<dbReference type="PANTHER" id="PTHR43335:SF11">
    <property type="entry name" value="ABC TRANSPORTER RELATED"/>
    <property type="match status" value="1"/>
</dbReference>
<dbReference type="GO" id="GO:0005524">
    <property type="term" value="F:ATP binding"/>
    <property type="evidence" value="ECO:0007669"/>
    <property type="project" value="InterPro"/>
</dbReference>
<keyword evidence="2" id="KW-0813">Transport</keyword>
<feature type="domain" description="ABC transporter" evidence="4">
    <location>
        <begin position="1"/>
        <end position="232"/>
    </location>
</feature>
<dbReference type="Gene3D" id="3.40.50.300">
    <property type="entry name" value="P-loop containing nucleotide triphosphate hydrolases"/>
    <property type="match status" value="1"/>
</dbReference>
<dbReference type="InterPro" id="IPR027417">
    <property type="entry name" value="P-loop_NTPase"/>
</dbReference>
<dbReference type="Proteomes" id="UP000579647">
    <property type="component" value="Unassembled WGS sequence"/>
</dbReference>
<accession>A0A840WEK2</accession>
<sequence>MHAEGVTLTTREGPVYTGVDFTARPGTLTVFQADSGGGRSALLLTLSGRMRPTGGTLHVDGYTLPKQARKVRRISALGLMDDVNALDERLRVSEHLSEARLLRLRPSARSVSDAAMSAAGLADLDRRTMVKELSMLERRRLGVALALVCEPRLLVVDNVDSGLNDEHQAQMWRSLKDLADEGLTVIATCADSRELGAVADRDTQGPLQIRQGEDGRDAEGDKDNAAGEQDQVGTGGAETEGTERVIGIDELLAPEGSGTENTGGGAHREDS</sequence>
<evidence type="ECO:0000256" key="2">
    <source>
        <dbReference type="ARBA" id="ARBA00022448"/>
    </source>
</evidence>
<proteinExistence type="inferred from homology"/>
<evidence type="ECO:0000256" key="1">
    <source>
        <dbReference type="ARBA" id="ARBA00005417"/>
    </source>
</evidence>
<dbReference type="AlphaFoldDB" id="A0A840WEK2"/>
<evidence type="ECO:0000313" key="5">
    <source>
        <dbReference type="EMBL" id="MBB5495409.1"/>
    </source>
</evidence>
<comment type="similarity">
    <text evidence="1">Belongs to the ABC transporter superfamily.</text>
</comment>
<comment type="caution">
    <text evidence="5">The sequence shown here is derived from an EMBL/GenBank/DDBJ whole genome shotgun (WGS) entry which is preliminary data.</text>
</comment>
<dbReference type="Pfam" id="PF00005">
    <property type="entry name" value="ABC_tran"/>
    <property type="match status" value="1"/>
</dbReference>
<feature type="region of interest" description="Disordered" evidence="3">
    <location>
        <begin position="197"/>
        <end position="271"/>
    </location>
</feature>
<evidence type="ECO:0000259" key="4">
    <source>
        <dbReference type="PROSITE" id="PS50893"/>
    </source>
</evidence>
<feature type="compositionally biased region" description="Basic and acidic residues" evidence="3">
    <location>
        <begin position="211"/>
        <end position="225"/>
    </location>
</feature>
<dbReference type="PANTHER" id="PTHR43335">
    <property type="entry name" value="ABC TRANSPORTER, ATP-BINDING PROTEIN"/>
    <property type="match status" value="1"/>
</dbReference>
<protein>
    <submittedName>
        <fullName evidence="5">ABC-type multidrug transport system ATPase subunit</fullName>
    </submittedName>
</protein>
<organism evidence="5 6">
    <name type="scientific">Nocardiopsis metallicus</name>
    <dbReference type="NCBI Taxonomy" id="179819"/>
    <lineage>
        <taxon>Bacteria</taxon>
        <taxon>Bacillati</taxon>
        <taxon>Actinomycetota</taxon>
        <taxon>Actinomycetes</taxon>
        <taxon>Streptosporangiales</taxon>
        <taxon>Nocardiopsidaceae</taxon>
        <taxon>Nocardiopsis</taxon>
    </lineage>
</organism>
<keyword evidence="6" id="KW-1185">Reference proteome</keyword>
<dbReference type="InterPro" id="IPR003439">
    <property type="entry name" value="ABC_transporter-like_ATP-bd"/>
</dbReference>
<name>A0A840WEK2_9ACTN</name>